<keyword evidence="8" id="KW-0597">Phosphoprotein</keyword>
<evidence type="ECO:0000256" key="13">
    <source>
        <dbReference type="ARBA" id="ARBA00022967"/>
    </source>
</evidence>
<name>A0A1F8DWV1_9BACT</name>
<dbReference type="Gene3D" id="3.40.1110.10">
    <property type="entry name" value="Calcium-transporting ATPase, cytoplasmic domain N"/>
    <property type="match status" value="1"/>
</dbReference>
<dbReference type="SMART" id="SM00831">
    <property type="entry name" value="Cation_ATPase_N"/>
    <property type="match status" value="1"/>
</dbReference>
<dbReference type="Gene3D" id="3.40.50.1000">
    <property type="entry name" value="HAD superfamily/HAD-like"/>
    <property type="match status" value="1"/>
</dbReference>
<dbReference type="PANTHER" id="PTHR42861">
    <property type="entry name" value="CALCIUM-TRANSPORTING ATPASE"/>
    <property type="match status" value="1"/>
</dbReference>
<dbReference type="InterPro" id="IPR004014">
    <property type="entry name" value="ATPase_P-typ_cation-transptr_N"/>
</dbReference>
<dbReference type="STRING" id="1802559.A2372_03815"/>
<keyword evidence="7" id="KW-0997">Cell inner membrane</keyword>
<feature type="domain" description="Cation-transporting P-type ATPase N-terminal" evidence="19">
    <location>
        <begin position="4"/>
        <end position="67"/>
    </location>
</feature>
<dbReference type="PROSITE" id="PS00154">
    <property type="entry name" value="ATPASE_E1_E2"/>
    <property type="match status" value="1"/>
</dbReference>
<dbReference type="GO" id="GO:0015444">
    <property type="term" value="F:P-type magnesium transporter activity"/>
    <property type="evidence" value="ECO:0007669"/>
    <property type="project" value="UniProtKB-EC"/>
</dbReference>
<sequence>MKHAPISSSLPTGLTSAEAHRRLLRYGPNTVYKKKRLRPVIAFVEKFNSPLLIILIIASIISFFLGERTNSIIILLMVVISAVLDFSNSYRSEKAVSRLTSRVATSATVLRDNTRQEIGLSLLVPGDIIFLSAGDVVPADAELITAEDFFVNQATLTGESFPLEKHPNSDTDHAVVFMGTSVVTGSATAIVRATGPMTEFGKIAQRLGTATPDSDFDKAIKNFSYFIMRVTILLILAVFFIHIFLGHTMFETFLFAVAVAVGITPELLPVIISVSLSRGSLAMAKKDVVVKHLPAIQNFGSMTVLCTDKTGTLTEDKIVMVNYLDIFGEVYESILLHSYITSAFHAGIKSPLDDAIAKHKTLDISAYTKIDEIPFDYERKRGSIVVDHLGDGLLITKGAPEDVLAISTSCEQNGESCRLSPELVHTATERYQQLSADGFRVLAVATRSIALQSTPYTKNEEHNMTFLGFIIFLDPPKATASEAVRDLHELGVEIKILTGDSDILTKKICLEIGLPVRGIVTGAEVATMNDAELMHRARMTTIFARINPEQKERIVLALKRMGAVVGYLGDGINDAPALRAADVGISVNNAVDVAKETASIILLRKSLHALRDGVIEGRKTFHNTTKYILMGLSSNFGNMLSMTVVSLFIPFLPMLPSQILLNNFLYDSSQVTLPTDSVDDHDVKAPPKWDLPFLKRFMLVFGLLSSIFDFITFGILYFVFDLSKQQFQTGWFIESLATQVFVVYIIRTKKIPFLQSMPSPLLLATTLAAVFIGWAIPFTSLGDYFLFGTLSLRILASITLIIIAYLIAVEFVKRIFYARIAKAAI</sequence>
<evidence type="ECO:0000256" key="11">
    <source>
        <dbReference type="ARBA" id="ARBA00022840"/>
    </source>
</evidence>
<evidence type="ECO:0000256" key="4">
    <source>
        <dbReference type="ARBA" id="ARBA00012786"/>
    </source>
</evidence>
<dbReference type="InterPro" id="IPR036412">
    <property type="entry name" value="HAD-like_sf"/>
</dbReference>
<dbReference type="EMBL" id="MGIT01000002">
    <property type="protein sequence ID" value="OGM92946.1"/>
    <property type="molecule type" value="Genomic_DNA"/>
</dbReference>
<dbReference type="GO" id="GO:0005524">
    <property type="term" value="F:ATP binding"/>
    <property type="evidence" value="ECO:0007669"/>
    <property type="project" value="UniProtKB-KW"/>
</dbReference>
<keyword evidence="14 18" id="KW-1133">Transmembrane helix</keyword>
<evidence type="ECO:0000256" key="5">
    <source>
        <dbReference type="ARBA" id="ARBA00013555"/>
    </source>
</evidence>
<dbReference type="InterPro" id="IPR023214">
    <property type="entry name" value="HAD_sf"/>
</dbReference>
<evidence type="ECO:0000256" key="1">
    <source>
        <dbReference type="ARBA" id="ARBA00003954"/>
    </source>
</evidence>
<evidence type="ECO:0000256" key="14">
    <source>
        <dbReference type="ARBA" id="ARBA00022989"/>
    </source>
</evidence>
<dbReference type="InterPro" id="IPR023299">
    <property type="entry name" value="ATPase_P-typ_cyto_dom_N"/>
</dbReference>
<evidence type="ECO:0000256" key="10">
    <source>
        <dbReference type="ARBA" id="ARBA00022741"/>
    </source>
</evidence>
<dbReference type="Proteomes" id="UP000176422">
    <property type="component" value="Unassembled WGS sequence"/>
</dbReference>
<dbReference type="SFLD" id="SFLDF00027">
    <property type="entry name" value="p-type_atpase"/>
    <property type="match status" value="1"/>
</dbReference>
<feature type="transmembrane region" description="Helical" evidence="18">
    <location>
        <begin position="226"/>
        <end position="247"/>
    </location>
</feature>
<dbReference type="NCBIfam" id="TIGR01524">
    <property type="entry name" value="ATPase-IIIB_Mg"/>
    <property type="match status" value="1"/>
</dbReference>
<dbReference type="EC" id="7.2.2.14" evidence="4"/>
<dbReference type="InterPro" id="IPR023298">
    <property type="entry name" value="ATPase_P-typ_TM_dom_sf"/>
</dbReference>
<dbReference type="SFLD" id="SFLDS00003">
    <property type="entry name" value="Haloacid_Dehalogenase"/>
    <property type="match status" value="1"/>
</dbReference>
<gene>
    <name evidence="20" type="ORF">A2372_03815</name>
</gene>
<proteinExistence type="inferred from homology"/>
<evidence type="ECO:0000256" key="17">
    <source>
        <dbReference type="ARBA" id="ARBA00047295"/>
    </source>
</evidence>
<keyword evidence="6" id="KW-1003">Cell membrane</keyword>
<reference evidence="20 21" key="1">
    <citation type="journal article" date="2016" name="Nat. Commun.">
        <title>Thousands of microbial genomes shed light on interconnected biogeochemical processes in an aquifer system.</title>
        <authorList>
            <person name="Anantharaman K."/>
            <person name="Brown C.T."/>
            <person name="Hug L.A."/>
            <person name="Sharon I."/>
            <person name="Castelle C.J."/>
            <person name="Probst A.J."/>
            <person name="Thomas B.C."/>
            <person name="Singh A."/>
            <person name="Wilkins M.J."/>
            <person name="Karaoz U."/>
            <person name="Brodie E.L."/>
            <person name="Williams K.H."/>
            <person name="Hubbard S.S."/>
            <person name="Banfield J.F."/>
        </authorList>
    </citation>
    <scope>NUCLEOTIDE SEQUENCE [LARGE SCALE GENOMIC DNA]</scope>
</reference>
<dbReference type="SUPFAM" id="SSF56784">
    <property type="entry name" value="HAD-like"/>
    <property type="match status" value="1"/>
</dbReference>
<evidence type="ECO:0000256" key="16">
    <source>
        <dbReference type="ARBA" id="ARBA00029806"/>
    </source>
</evidence>
<dbReference type="InterPro" id="IPR059000">
    <property type="entry name" value="ATPase_P-type_domA"/>
</dbReference>
<keyword evidence="10" id="KW-0547">Nucleotide-binding</keyword>
<evidence type="ECO:0000256" key="12">
    <source>
        <dbReference type="ARBA" id="ARBA00022842"/>
    </source>
</evidence>
<dbReference type="Gene3D" id="1.20.1110.10">
    <property type="entry name" value="Calcium-transporting ATPase, transmembrane domain"/>
    <property type="match status" value="1"/>
</dbReference>
<dbReference type="SUPFAM" id="SSF81653">
    <property type="entry name" value="Calcium ATPase, transduction domain A"/>
    <property type="match status" value="1"/>
</dbReference>
<comment type="catalytic activity">
    <reaction evidence="17">
        <text>Mg(2+)(out) + ATP + H2O = Mg(2+)(in) + ADP + phosphate + H(+)</text>
        <dbReference type="Rhea" id="RHEA:10260"/>
        <dbReference type="ChEBI" id="CHEBI:15377"/>
        <dbReference type="ChEBI" id="CHEBI:15378"/>
        <dbReference type="ChEBI" id="CHEBI:18420"/>
        <dbReference type="ChEBI" id="CHEBI:30616"/>
        <dbReference type="ChEBI" id="CHEBI:43474"/>
        <dbReference type="ChEBI" id="CHEBI:456216"/>
        <dbReference type="EC" id="7.2.2.14"/>
    </reaction>
</comment>
<comment type="similarity">
    <text evidence="3">Belongs to the cation transport ATPase (P-type) (TC 3.A.3) family. Type IIIB subfamily.</text>
</comment>
<keyword evidence="15 18" id="KW-0472">Membrane</keyword>
<dbReference type="Pfam" id="PF13246">
    <property type="entry name" value="Cation_ATPase"/>
    <property type="match status" value="1"/>
</dbReference>
<keyword evidence="11" id="KW-0067">ATP-binding</keyword>
<dbReference type="InterPro" id="IPR001757">
    <property type="entry name" value="P_typ_ATPase"/>
</dbReference>
<dbReference type="Pfam" id="PF00122">
    <property type="entry name" value="E1-E2_ATPase"/>
    <property type="match status" value="1"/>
</dbReference>
<dbReference type="NCBIfam" id="TIGR01494">
    <property type="entry name" value="ATPase_P-type"/>
    <property type="match status" value="2"/>
</dbReference>
<evidence type="ECO:0000256" key="15">
    <source>
        <dbReference type="ARBA" id="ARBA00023136"/>
    </source>
</evidence>
<protein>
    <recommendedName>
        <fullName evidence="5">Magnesium-transporting ATPase, P-type 1</fullName>
        <ecNumber evidence="4">7.2.2.14</ecNumber>
    </recommendedName>
    <alternativeName>
        <fullName evidence="16">Mg(2+) transport ATPase, P-type 1</fullName>
    </alternativeName>
</protein>
<evidence type="ECO:0000259" key="19">
    <source>
        <dbReference type="SMART" id="SM00831"/>
    </source>
</evidence>
<dbReference type="AlphaFoldDB" id="A0A1F8DWV1"/>
<evidence type="ECO:0000256" key="8">
    <source>
        <dbReference type="ARBA" id="ARBA00022553"/>
    </source>
</evidence>
<dbReference type="SFLD" id="SFLDG00002">
    <property type="entry name" value="C1.7:_P-type_atpase_like"/>
    <property type="match status" value="1"/>
</dbReference>
<feature type="transmembrane region" description="Helical" evidence="18">
    <location>
        <begin position="784"/>
        <end position="809"/>
    </location>
</feature>
<evidence type="ECO:0000256" key="3">
    <source>
        <dbReference type="ARBA" id="ARBA00008746"/>
    </source>
</evidence>
<dbReference type="GO" id="GO:0016887">
    <property type="term" value="F:ATP hydrolysis activity"/>
    <property type="evidence" value="ECO:0007669"/>
    <property type="project" value="InterPro"/>
</dbReference>
<dbReference type="PRINTS" id="PR01836">
    <property type="entry name" value="MGATPASE"/>
</dbReference>
<evidence type="ECO:0000313" key="20">
    <source>
        <dbReference type="EMBL" id="OGM92946.1"/>
    </source>
</evidence>
<comment type="function">
    <text evidence="1">Mediates magnesium influx to the cytosol.</text>
</comment>
<accession>A0A1F8DWV1</accession>
<evidence type="ECO:0000256" key="7">
    <source>
        <dbReference type="ARBA" id="ARBA00022519"/>
    </source>
</evidence>
<dbReference type="GO" id="GO:0005886">
    <property type="term" value="C:plasma membrane"/>
    <property type="evidence" value="ECO:0007669"/>
    <property type="project" value="UniProtKB-SubCell"/>
</dbReference>
<feature type="transmembrane region" description="Helical" evidence="18">
    <location>
        <begin position="697"/>
        <end position="720"/>
    </location>
</feature>
<comment type="caution">
    <text evidence="20">The sequence shown here is derived from an EMBL/GenBank/DDBJ whole genome shotgun (WGS) entry which is preliminary data.</text>
</comment>
<evidence type="ECO:0000256" key="2">
    <source>
        <dbReference type="ARBA" id="ARBA00004429"/>
    </source>
</evidence>
<evidence type="ECO:0000256" key="18">
    <source>
        <dbReference type="SAM" id="Phobius"/>
    </source>
</evidence>
<dbReference type="InterPro" id="IPR006068">
    <property type="entry name" value="ATPase_P-typ_cation-transptr_C"/>
</dbReference>
<keyword evidence="9 18" id="KW-0812">Transmembrane</keyword>
<dbReference type="Pfam" id="PF00689">
    <property type="entry name" value="Cation_ATPase_C"/>
    <property type="match status" value="1"/>
</dbReference>
<dbReference type="Gene3D" id="2.70.150.10">
    <property type="entry name" value="Calcium-transporting ATPase, cytoplasmic transduction domain A"/>
    <property type="match status" value="1"/>
</dbReference>
<evidence type="ECO:0000256" key="9">
    <source>
        <dbReference type="ARBA" id="ARBA00022692"/>
    </source>
</evidence>
<dbReference type="InterPro" id="IPR008250">
    <property type="entry name" value="ATPase_P-typ_transduc_dom_A_sf"/>
</dbReference>
<dbReference type="InterPro" id="IPR044492">
    <property type="entry name" value="P_typ_ATPase_HD_dom"/>
</dbReference>
<dbReference type="InterPro" id="IPR018303">
    <property type="entry name" value="ATPase_P-typ_P_site"/>
</dbReference>
<dbReference type="InterPro" id="IPR006415">
    <property type="entry name" value="P-type_ATPase_IIIB"/>
</dbReference>
<evidence type="ECO:0000313" key="21">
    <source>
        <dbReference type="Proteomes" id="UP000176422"/>
    </source>
</evidence>
<keyword evidence="12" id="KW-0460">Magnesium</keyword>
<organism evidence="20 21">
    <name type="scientific">Candidatus Wolfebacteria bacterium RIFOXYB1_FULL_54_12</name>
    <dbReference type="NCBI Taxonomy" id="1802559"/>
    <lineage>
        <taxon>Bacteria</taxon>
        <taxon>Candidatus Wolfeibacteriota</taxon>
    </lineage>
</organism>
<feature type="transmembrane region" description="Helical" evidence="18">
    <location>
        <begin position="71"/>
        <end position="90"/>
    </location>
</feature>
<feature type="transmembrane region" description="Helical" evidence="18">
    <location>
        <begin position="43"/>
        <end position="65"/>
    </location>
</feature>
<feature type="transmembrane region" description="Helical" evidence="18">
    <location>
        <begin position="253"/>
        <end position="276"/>
    </location>
</feature>
<evidence type="ECO:0000256" key="6">
    <source>
        <dbReference type="ARBA" id="ARBA00022475"/>
    </source>
</evidence>
<keyword evidence="13" id="KW-1278">Translocase</keyword>
<dbReference type="Pfam" id="PF00690">
    <property type="entry name" value="Cation_ATPase_N"/>
    <property type="match status" value="1"/>
</dbReference>
<feature type="transmembrane region" description="Helical" evidence="18">
    <location>
        <begin position="758"/>
        <end position="778"/>
    </location>
</feature>
<comment type="subcellular location">
    <subcellularLocation>
        <location evidence="2">Cell inner membrane</location>
        <topology evidence="2">Multi-pass membrane protein</topology>
    </subcellularLocation>
</comment>
<dbReference type="SUPFAM" id="SSF81665">
    <property type="entry name" value="Calcium ATPase, transmembrane domain M"/>
    <property type="match status" value="1"/>
</dbReference>